<reference evidence="2 3" key="1">
    <citation type="submission" date="2019-06" db="EMBL/GenBank/DDBJ databases">
        <title>A chromosomal-level reference genome of Carpinus fangiana (Coryloideae, Betulaceae).</title>
        <authorList>
            <person name="Yang X."/>
            <person name="Wang Z."/>
            <person name="Zhang L."/>
            <person name="Hao G."/>
            <person name="Liu J."/>
            <person name="Yang Y."/>
        </authorList>
    </citation>
    <scope>NUCLEOTIDE SEQUENCE [LARGE SCALE GENOMIC DNA]</scope>
    <source>
        <strain evidence="2">Cfa_2016G</strain>
        <tissue evidence="2">Leaf</tissue>
    </source>
</reference>
<evidence type="ECO:0000256" key="1">
    <source>
        <dbReference type="SAM" id="MobiDB-lite"/>
    </source>
</evidence>
<sequence>MATKPLTSEAIAITEKKMDMALEDIIKLSKNTKTKPKKQRRVQNKNQKSSNNLAQDKSMKVKRFMDTRSSLRQGFLAQRRSNFQGNQFPLATEVARKAAAAPLRNRAFSRNRVANWNKARSGAPPVQRRAPNGDFATKSPRQQQANVVPKPRSQTLDSLFANMKEQRMRILSRHNNAPLPRNGGGSRIPPWARGRVGN</sequence>
<dbReference type="PANTHER" id="PTHR36048">
    <property type="entry name" value="RIBOSOME MATURATION FACTOR"/>
    <property type="match status" value="1"/>
</dbReference>
<dbReference type="AlphaFoldDB" id="A0A5N6R5W9"/>
<name>A0A5N6R5W9_9ROSI</name>
<keyword evidence="3" id="KW-1185">Reference proteome</keyword>
<feature type="compositionally biased region" description="Basic residues" evidence="1">
    <location>
        <begin position="30"/>
        <end position="43"/>
    </location>
</feature>
<accession>A0A5N6R5W9</accession>
<gene>
    <name evidence="2" type="ORF">FH972_011998</name>
</gene>
<dbReference type="OrthoDB" id="1902342at2759"/>
<dbReference type="EMBL" id="CM017325">
    <property type="protein sequence ID" value="KAE8055137.1"/>
    <property type="molecule type" value="Genomic_DNA"/>
</dbReference>
<feature type="region of interest" description="Disordered" evidence="1">
    <location>
        <begin position="28"/>
        <end position="59"/>
    </location>
</feature>
<feature type="region of interest" description="Disordered" evidence="1">
    <location>
        <begin position="118"/>
        <end position="154"/>
    </location>
</feature>
<evidence type="ECO:0000313" key="3">
    <source>
        <dbReference type="Proteomes" id="UP000327013"/>
    </source>
</evidence>
<organism evidence="2 3">
    <name type="scientific">Carpinus fangiana</name>
    <dbReference type="NCBI Taxonomy" id="176857"/>
    <lineage>
        <taxon>Eukaryota</taxon>
        <taxon>Viridiplantae</taxon>
        <taxon>Streptophyta</taxon>
        <taxon>Embryophyta</taxon>
        <taxon>Tracheophyta</taxon>
        <taxon>Spermatophyta</taxon>
        <taxon>Magnoliopsida</taxon>
        <taxon>eudicotyledons</taxon>
        <taxon>Gunneridae</taxon>
        <taxon>Pentapetalae</taxon>
        <taxon>rosids</taxon>
        <taxon>fabids</taxon>
        <taxon>Fagales</taxon>
        <taxon>Betulaceae</taxon>
        <taxon>Carpinus</taxon>
    </lineage>
</organism>
<proteinExistence type="predicted"/>
<feature type="region of interest" description="Disordered" evidence="1">
    <location>
        <begin position="173"/>
        <end position="198"/>
    </location>
</feature>
<dbReference type="Proteomes" id="UP000327013">
    <property type="component" value="Chromosome 5"/>
</dbReference>
<dbReference type="PANTHER" id="PTHR36048:SF1">
    <property type="entry name" value="RIBOSOME MATURATION FACTOR"/>
    <property type="match status" value="1"/>
</dbReference>
<feature type="compositionally biased region" description="Polar residues" evidence="1">
    <location>
        <begin position="139"/>
        <end position="154"/>
    </location>
</feature>
<protein>
    <submittedName>
        <fullName evidence="2">Uncharacterized protein</fullName>
    </submittedName>
</protein>
<evidence type="ECO:0000313" key="2">
    <source>
        <dbReference type="EMBL" id="KAE8055137.1"/>
    </source>
</evidence>